<dbReference type="InterPro" id="IPR005123">
    <property type="entry name" value="Oxoglu/Fe-dep_dioxygenase_dom"/>
</dbReference>
<dbReference type="RefSeq" id="WP_323575595.1">
    <property type="nucleotide sequence ID" value="NZ_JAYGJQ010000001.1"/>
</dbReference>
<feature type="domain" description="Fe2OG dioxygenase" evidence="1">
    <location>
        <begin position="6"/>
        <end position="104"/>
    </location>
</feature>
<gene>
    <name evidence="2" type="ORF">SHI21_07060</name>
</gene>
<name>A0ABU5VTL4_9BACT</name>
<comment type="caution">
    <text evidence="2">The sequence shown here is derived from an EMBL/GenBank/DDBJ whole genome shotgun (WGS) entry which is preliminary data.</text>
</comment>
<proteinExistence type="predicted"/>
<keyword evidence="2" id="KW-0560">Oxidoreductase</keyword>
<dbReference type="Pfam" id="PF13640">
    <property type="entry name" value="2OG-FeII_Oxy_3"/>
    <property type="match status" value="1"/>
</dbReference>
<dbReference type="EMBL" id="JAYGJQ010000001">
    <property type="protein sequence ID" value="MEA9355952.1"/>
    <property type="molecule type" value="Genomic_DNA"/>
</dbReference>
<keyword evidence="3" id="KW-1185">Reference proteome</keyword>
<dbReference type="Proteomes" id="UP001302274">
    <property type="component" value="Unassembled WGS sequence"/>
</dbReference>
<evidence type="ECO:0000313" key="2">
    <source>
        <dbReference type="EMBL" id="MEA9355952.1"/>
    </source>
</evidence>
<accession>A0ABU5VTL4</accession>
<evidence type="ECO:0000259" key="1">
    <source>
        <dbReference type="PROSITE" id="PS51471"/>
    </source>
</evidence>
<sequence>MKTFLTFTSIEHIISIRTTPDDEDGIWHDDGSRILGFTLSLTENPDKIIGGHLRFRKKGNRDFVSLPTRPLGEMLIFKTGIYGFEHMVSAVTEGKRVLIAGWCS</sequence>
<evidence type="ECO:0000313" key="3">
    <source>
        <dbReference type="Proteomes" id="UP001302274"/>
    </source>
</evidence>
<dbReference type="GO" id="GO:0016491">
    <property type="term" value="F:oxidoreductase activity"/>
    <property type="evidence" value="ECO:0007669"/>
    <property type="project" value="UniProtKB-KW"/>
</dbReference>
<reference evidence="2 3" key="1">
    <citation type="submission" date="2023-11" db="EMBL/GenBank/DDBJ databases">
        <title>A Novel Polar Bacteriovorax (B. antarcticus) Isolated from the Biocrust in Antarctica.</title>
        <authorList>
            <person name="Mun W."/>
            <person name="Choi S.Y."/>
            <person name="Mitchell R.J."/>
        </authorList>
    </citation>
    <scope>NUCLEOTIDE SEQUENCE [LARGE SCALE GENOMIC DNA]</scope>
    <source>
        <strain evidence="2 3">PP10</strain>
    </source>
</reference>
<dbReference type="EC" id="1.14.11.-" evidence="2"/>
<protein>
    <submittedName>
        <fullName evidence="2">2OG-Fe(II) oxygenase</fullName>
        <ecNumber evidence="2">1.14.11.-</ecNumber>
    </submittedName>
</protein>
<dbReference type="InterPro" id="IPR044862">
    <property type="entry name" value="Pro_4_hyd_alph_FE2OG_OXY"/>
</dbReference>
<dbReference type="PROSITE" id="PS51471">
    <property type="entry name" value="FE2OG_OXY"/>
    <property type="match status" value="1"/>
</dbReference>
<dbReference type="Gene3D" id="2.60.120.620">
    <property type="entry name" value="q2cbj1_9rhob like domain"/>
    <property type="match status" value="1"/>
</dbReference>
<organism evidence="2 3">
    <name type="scientific">Bacteriovorax antarcticus</name>
    <dbReference type="NCBI Taxonomy" id="3088717"/>
    <lineage>
        <taxon>Bacteria</taxon>
        <taxon>Pseudomonadati</taxon>
        <taxon>Bdellovibrionota</taxon>
        <taxon>Bacteriovoracia</taxon>
        <taxon>Bacteriovoracales</taxon>
        <taxon>Bacteriovoracaceae</taxon>
        <taxon>Bacteriovorax</taxon>
    </lineage>
</organism>